<dbReference type="InterPro" id="IPR020103">
    <property type="entry name" value="PsdUridine_synth_cat_dom_sf"/>
</dbReference>
<dbReference type="Gene3D" id="2.30.130.10">
    <property type="entry name" value="PUA domain"/>
    <property type="match status" value="1"/>
</dbReference>
<dbReference type="SMART" id="SM01136">
    <property type="entry name" value="DKCLD"/>
    <property type="match status" value="1"/>
</dbReference>
<dbReference type="GO" id="GO:0031120">
    <property type="term" value="P:snRNA pseudouridine synthesis"/>
    <property type="evidence" value="ECO:0007669"/>
    <property type="project" value="TreeGrafter"/>
</dbReference>
<evidence type="ECO:0000313" key="4">
    <source>
        <dbReference type="EMBL" id="KFG41810.1"/>
    </source>
</evidence>
<dbReference type="GO" id="GO:0003723">
    <property type="term" value="F:RNA binding"/>
    <property type="evidence" value="ECO:0007669"/>
    <property type="project" value="InterPro"/>
</dbReference>
<dbReference type="EMBL" id="AEYI02001078">
    <property type="protein sequence ID" value="KFG41810.1"/>
    <property type="molecule type" value="Genomic_DNA"/>
</dbReference>
<dbReference type="VEuPathDB" id="ToxoDB:TGP89_214210"/>
<feature type="region of interest" description="Disordered" evidence="2">
    <location>
        <begin position="1"/>
        <end position="38"/>
    </location>
</feature>
<comment type="caution">
    <text evidence="4">The sequence shown here is derived from an EMBL/GenBank/DDBJ whole genome shotgun (WGS) entry which is preliminary data.</text>
</comment>
<organism evidence="4 5">
    <name type="scientific">Toxoplasma gondii p89</name>
    <dbReference type="NCBI Taxonomy" id="943119"/>
    <lineage>
        <taxon>Eukaryota</taxon>
        <taxon>Sar</taxon>
        <taxon>Alveolata</taxon>
        <taxon>Apicomplexa</taxon>
        <taxon>Conoidasida</taxon>
        <taxon>Coccidia</taxon>
        <taxon>Eucoccidiorida</taxon>
        <taxon>Eimeriorina</taxon>
        <taxon>Sarcocystidae</taxon>
        <taxon>Toxoplasma</taxon>
    </lineage>
</organism>
<dbReference type="GO" id="GO:0031118">
    <property type="term" value="P:rRNA pseudouridine synthesis"/>
    <property type="evidence" value="ECO:0007669"/>
    <property type="project" value="TreeGrafter"/>
</dbReference>
<dbReference type="Pfam" id="PF01509">
    <property type="entry name" value="TruB_N"/>
    <property type="match status" value="1"/>
</dbReference>
<name>A0A086KBP2_TOXGO</name>
<dbReference type="AlphaFoldDB" id="A0A086KBP2"/>
<dbReference type="InterPro" id="IPR002501">
    <property type="entry name" value="PsdUridine_synth_N"/>
</dbReference>
<dbReference type="PANTHER" id="PTHR23127">
    <property type="entry name" value="CENTROMERE/MICROTUBULE BINDING PROTEIN CBF5"/>
    <property type="match status" value="1"/>
</dbReference>
<feature type="non-terminal residue" evidence="4">
    <location>
        <position position="129"/>
    </location>
</feature>
<accession>A0A086KBP2</accession>
<feature type="domain" description="Dyskerin-like" evidence="3">
    <location>
        <begin position="40"/>
        <end position="98"/>
    </location>
</feature>
<protein>
    <submittedName>
        <fullName evidence="4">rRNA pseudouridine synthase</fullName>
    </submittedName>
</protein>
<dbReference type="InterPro" id="IPR012960">
    <property type="entry name" value="Dyskerin-like"/>
</dbReference>
<dbReference type="SUPFAM" id="SSF55120">
    <property type="entry name" value="Pseudouridine synthase"/>
    <property type="match status" value="1"/>
</dbReference>
<evidence type="ECO:0000313" key="5">
    <source>
        <dbReference type="Proteomes" id="UP000028828"/>
    </source>
</evidence>
<dbReference type="GO" id="GO:1990481">
    <property type="term" value="P:mRNA pseudouridine synthesis"/>
    <property type="evidence" value="ECO:0007669"/>
    <property type="project" value="TreeGrafter"/>
</dbReference>
<dbReference type="PANTHER" id="PTHR23127:SF0">
    <property type="entry name" value="H_ACA RIBONUCLEOPROTEIN COMPLEX SUBUNIT DKC1"/>
    <property type="match status" value="1"/>
</dbReference>
<dbReference type="Pfam" id="PF08068">
    <property type="entry name" value="DKCLD"/>
    <property type="match status" value="1"/>
</dbReference>
<dbReference type="Proteomes" id="UP000028828">
    <property type="component" value="Unassembled WGS sequence"/>
</dbReference>
<dbReference type="Gene3D" id="3.30.2350.10">
    <property type="entry name" value="Pseudouridine synthase"/>
    <property type="match status" value="1"/>
</dbReference>
<reference evidence="4 5" key="1">
    <citation type="submission" date="2014-03" db="EMBL/GenBank/DDBJ databases">
        <authorList>
            <person name="Sibley D."/>
            <person name="Venepally P."/>
            <person name="Karamycheva S."/>
            <person name="Hadjithomas M."/>
            <person name="Khan A."/>
            <person name="Brunk B."/>
            <person name="Roos D."/>
            <person name="Caler E."/>
            <person name="Lorenzi H."/>
        </authorList>
    </citation>
    <scope>NUCLEOTIDE SEQUENCE [LARGE SCALE GENOMIC DNA]</scope>
    <source>
        <strain evidence="5">p89</strain>
    </source>
</reference>
<evidence type="ECO:0000256" key="2">
    <source>
        <dbReference type="SAM" id="MobiDB-lite"/>
    </source>
</evidence>
<evidence type="ECO:0000256" key="1">
    <source>
        <dbReference type="ARBA" id="ARBA00008999"/>
    </source>
</evidence>
<sequence>MKEATSDPGLVASAGTEGGKKKKKTDNYAIEPNSSSPPIDTSKWPLLLKHYDRLNVRTGHYTPLPHGCSPLCRPLQQYINYGAMNLDKPANPSSHEVVAWLKKILRVEKTGHSGTLDPKVTGCLLVCIN</sequence>
<gene>
    <name evidence="4" type="ORF">TGP89_214210</name>
</gene>
<comment type="similarity">
    <text evidence="1">Belongs to the pseudouridine synthase TruB family.</text>
</comment>
<proteinExistence type="inferred from homology"/>
<evidence type="ECO:0000259" key="3">
    <source>
        <dbReference type="SMART" id="SM01136"/>
    </source>
</evidence>
<dbReference type="GO" id="GO:0000495">
    <property type="term" value="P:box H/ACA sno(s)RNA 3'-end processing"/>
    <property type="evidence" value="ECO:0007669"/>
    <property type="project" value="TreeGrafter"/>
</dbReference>
<dbReference type="InterPro" id="IPR004802">
    <property type="entry name" value="tRNA_PsdUridine_synth_B_fam"/>
</dbReference>
<dbReference type="GO" id="GO:0009982">
    <property type="term" value="F:pseudouridine synthase activity"/>
    <property type="evidence" value="ECO:0007669"/>
    <property type="project" value="InterPro"/>
</dbReference>
<dbReference type="InterPro" id="IPR036974">
    <property type="entry name" value="PUA_sf"/>
</dbReference>
<dbReference type="GO" id="GO:0031429">
    <property type="term" value="C:box H/ACA snoRNP complex"/>
    <property type="evidence" value="ECO:0007669"/>
    <property type="project" value="TreeGrafter"/>
</dbReference>